<dbReference type="RefSeq" id="XP_048557060.1">
    <property type="nucleotide sequence ID" value="XM_048701103.1"/>
</dbReference>
<evidence type="ECO:0000256" key="1">
    <source>
        <dbReference type="SAM" id="MobiDB-lite"/>
    </source>
</evidence>
<proteinExistence type="predicted"/>
<evidence type="ECO:0000256" key="2">
    <source>
        <dbReference type="SAM" id="Phobius"/>
    </source>
</evidence>
<feature type="transmembrane region" description="Helical" evidence="2">
    <location>
        <begin position="6"/>
        <end position="24"/>
    </location>
</feature>
<keyword evidence="2" id="KW-1133">Transmembrane helix</keyword>
<dbReference type="Proteomes" id="UP000015106">
    <property type="component" value="Chromosome 1"/>
</dbReference>
<reference evidence="4" key="1">
    <citation type="journal article" date="2013" name="Nature">
        <title>Draft genome of the wheat A-genome progenitor Triticum urartu.</title>
        <authorList>
            <person name="Ling H.Q."/>
            <person name="Zhao S."/>
            <person name="Liu D."/>
            <person name="Wang J."/>
            <person name="Sun H."/>
            <person name="Zhang C."/>
            <person name="Fan H."/>
            <person name="Li D."/>
            <person name="Dong L."/>
            <person name="Tao Y."/>
            <person name="Gao C."/>
            <person name="Wu H."/>
            <person name="Li Y."/>
            <person name="Cui Y."/>
            <person name="Guo X."/>
            <person name="Zheng S."/>
            <person name="Wang B."/>
            <person name="Yu K."/>
            <person name="Liang Q."/>
            <person name="Yang W."/>
            <person name="Lou X."/>
            <person name="Chen J."/>
            <person name="Feng M."/>
            <person name="Jian J."/>
            <person name="Zhang X."/>
            <person name="Luo G."/>
            <person name="Jiang Y."/>
            <person name="Liu J."/>
            <person name="Wang Z."/>
            <person name="Sha Y."/>
            <person name="Zhang B."/>
            <person name="Wu H."/>
            <person name="Tang D."/>
            <person name="Shen Q."/>
            <person name="Xue P."/>
            <person name="Zou S."/>
            <person name="Wang X."/>
            <person name="Liu X."/>
            <person name="Wang F."/>
            <person name="Yang Y."/>
            <person name="An X."/>
            <person name="Dong Z."/>
            <person name="Zhang K."/>
            <person name="Zhang X."/>
            <person name="Luo M.C."/>
            <person name="Dvorak J."/>
            <person name="Tong Y."/>
            <person name="Wang J."/>
            <person name="Yang H."/>
            <person name="Li Z."/>
            <person name="Wang D."/>
            <person name="Zhang A."/>
            <person name="Wang J."/>
        </authorList>
    </citation>
    <scope>NUCLEOTIDE SEQUENCE</scope>
    <source>
        <strain evidence="4">cv. G1812</strain>
    </source>
</reference>
<dbReference type="KEGG" id="tua:125537790"/>
<keyword evidence="4" id="KW-1185">Reference proteome</keyword>
<keyword evidence="2" id="KW-0472">Membrane</keyword>
<dbReference type="OrthoDB" id="588897at2759"/>
<dbReference type="EnsemblPlants" id="TuG1812G0100004013.01.T01">
    <property type="protein sequence ID" value="TuG1812G0100004013.01.T01"/>
    <property type="gene ID" value="TuG1812G0100004013.01"/>
</dbReference>
<evidence type="ECO:0000313" key="3">
    <source>
        <dbReference type="EnsemblPlants" id="TuG1812G0100004013.01.T01"/>
    </source>
</evidence>
<dbReference type="GeneID" id="125537790"/>
<dbReference type="AlphaFoldDB" id="A0A8R7K377"/>
<reference evidence="3" key="2">
    <citation type="submission" date="2018-03" db="EMBL/GenBank/DDBJ databases">
        <title>The Triticum urartu genome reveals the dynamic nature of wheat genome evolution.</title>
        <authorList>
            <person name="Ling H."/>
            <person name="Ma B."/>
            <person name="Shi X."/>
            <person name="Liu H."/>
            <person name="Dong L."/>
            <person name="Sun H."/>
            <person name="Cao Y."/>
            <person name="Gao Q."/>
            <person name="Zheng S."/>
            <person name="Li Y."/>
            <person name="Yu Y."/>
            <person name="Du H."/>
            <person name="Qi M."/>
            <person name="Li Y."/>
            <person name="Yu H."/>
            <person name="Cui Y."/>
            <person name="Wang N."/>
            <person name="Chen C."/>
            <person name="Wu H."/>
            <person name="Zhao Y."/>
            <person name="Zhang J."/>
            <person name="Li Y."/>
            <person name="Zhou W."/>
            <person name="Zhang B."/>
            <person name="Hu W."/>
            <person name="Eijk M."/>
            <person name="Tang J."/>
            <person name="Witsenboer H."/>
            <person name="Zhao S."/>
            <person name="Li Z."/>
            <person name="Zhang A."/>
            <person name="Wang D."/>
            <person name="Liang C."/>
        </authorList>
    </citation>
    <scope>NUCLEOTIDE SEQUENCE [LARGE SCALE GENOMIC DNA]</scope>
    <source>
        <strain evidence="3">cv. G1812</strain>
    </source>
</reference>
<protein>
    <recommendedName>
        <fullName evidence="5">Embryo surrounding factor 1 brassicaceae domain-containing protein</fullName>
    </recommendedName>
</protein>
<keyword evidence="2" id="KW-0812">Transmembrane</keyword>
<organism evidence="3 4">
    <name type="scientific">Triticum urartu</name>
    <name type="common">Red wild einkorn</name>
    <name type="synonym">Crithodium urartu</name>
    <dbReference type="NCBI Taxonomy" id="4572"/>
    <lineage>
        <taxon>Eukaryota</taxon>
        <taxon>Viridiplantae</taxon>
        <taxon>Streptophyta</taxon>
        <taxon>Embryophyta</taxon>
        <taxon>Tracheophyta</taxon>
        <taxon>Spermatophyta</taxon>
        <taxon>Magnoliopsida</taxon>
        <taxon>Liliopsida</taxon>
        <taxon>Poales</taxon>
        <taxon>Poaceae</taxon>
        <taxon>BOP clade</taxon>
        <taxon>Pooideae</taxon>
        <taxon>Triticodae</taxon>
        <taxon>Triticeae</taxon>
        <taxon>Triticinae</taxon>
        <taxon>Triticum</taxon>
    </lineage>
</organism>
<accession>A0A8R7K377</accession>
<feature type="region of interest" description="Disordered" evidence="1">
    <location>
        <begin position="94"/>
        <end position="115"/>
    </location>
</feature>
<evidence type="ECO:0000313" key="4">
    <source>
        <dbReference type="Proteomes" id="UP000015106"/>
    </source>
</evidence>
<dbReference type="Gramene" id="TuG1812G0100004013.01.T01">
    <property type="protein sequence ID" value="TuG1812G0100004013.01.T01"/>
    <property type="gene ID" value="TuG1812G0100004013.01"/>
</dbReference>
<reference evidence="3" key="3">
    <citation type="submission" date="2022-06" db="UniProtKB">
        <authorList>
            <consortium name="EnsemblPlants"/>
        </authorList>
    </citation>
    <scope>IDENTIFICATION</scope>
</reference>
<evidence type="ECO:0008006" key="5">
    <source>
        <dbReference type="Google" id="ProtNLM"/>
    </source>
</evidence>
<sequence>MRAYVNVTITVILLIGYLAVIGELGRVEAGRSYGDGWRADGGESKISLKICVHRDCHTKGEPIATECFCCMNLPEAPCYLRRDECQANCPNLPPSLPASAGGDGTTYTHEQMDGN</sequence>
<gene>
    <name evidence="3" type="primary">LOC125537790</name>
</gene>
<name>A0A8R7K377_TRIUA</name>